<evidence type="ECO:0000313" key="3">
    <source>
        <dbReference type="EMBL" id="MYL99202.1"/>
    </source>
</evidence>
<proteinExistence type="predicted"/>
<feature type="domain" description="FAD dependent oxidoreductase" evidence="2">
    <location>
        <begin position="6"/>
        <end position="386"/>
    </location>
</feature>
<dbReference type="InterPro" id="IPR036188">
    <property type="entry name" value="FAD/NAD-bd_sf"/>
</dbReference>
<dbReference type="InterPro" id="IPR006076">
    <property type="entry name" value="FAD-dep_OxRdtase"/>
</dbReference>
<dbReference type="Gene3D" id="3.50.50.60">
    <property type="entry name" value="FAD/NAD(P)-binding domain"/>
    <property type="match status" value="2"/>
</dbReference>
<dbReference type="GO" id="GO:0005737">
    <property type="term" value="C:cytoplasm"/>
    <property type="evidence" value="ECO:0007669"/>
    <property type="project" value="TreeGrafter"/>
</dbReference>
<dbReference type="PANTHER" id="PTHR13847:SF289">
    <property type="entry name" value="GLYCINE OXIDASE"/>
    <property type="match status" value="1"/>
</dbReference>
<gene>
    <name evidence="3" type="ORF">GR702_15655</name>
</gene>
<dbReference type="SUPFAM" id="SSF54373">
    <property type="entry name" value="FAD-linked reductases, C-terminal domain"/>
    <property type="match status" value="1"/>
</dbReference>
<evidence type="ECO:0000259" key="2">
    <source>
        <dbReference type="Pfam" id="PF01266"/>
    </source>
</evidence>
<dbReference type="SUPFAM" id="SSF51905">
    <property type="entry name" value="FAD/NAD(P)-binding domain"/>
    <property type="match status" value="1"/>
</dbReference>
<protein>
    <submittedName>
        <fullName evidence="3">FAD-dependent oxidoreductase</fullName>
    </submittedName>
</protein>
<evidence type="ECO:0000256" key="1">
    <source>
        <dbReference type="ARBA" id="ARBA00023002"/>
    </source>
</evidence>
<dbReference type="GO" id="GO:0016491">
    <property type="term" value="F:oxidoreductase activity"/>
    <property type="evidence" value="ECO:0007669"/>
    <property type="project" value="UniProtKB-KW"/>
</dbReference>
<keyword evidence="1" id="KW-0560">Oxidoreductase</keyword>
<dbReference type="Gene3D" id="3.30.9.10">
    <property type="entry name" value="D-Amino Acid Oxidase, subunit A, domain 2"/>
    <property type="match status" value="1"/>
</dbReference>
<evidence type="ECO:0000313" key="4">
    <source>
        <dbReference type="Proteomes" id="UP000465810"/>
    </source>
</evidence>
<accession>A0A7X4K8M0</accession>
<comment type="caution">
    <text evidence="3">The sequence shown here is derived from an EMBL/GenBank/DDBJ whole genome shotgun (WGS) entry which is preliminary data.</text>
</comment>
<dbReference type="Proteomes" id="UP000465810">
    <property type="component" value="Unassembled WGS sequence"/>
</dbReference>
<sequence length="406" mass="43366">MNVIGIVGGGVVGLCVGLELQGAGHDVVIVDNDVAGQAASWGNAGHIAVEQVEPLASLETIRSLPTRLFVRGGPLAFPPFAAAQWLPFGLRLLMASRPARFRAGAAALAPLMERALPAWQSLVERVGAPELLRQDGHFVLWHGEKAARSGRKAWEAANTGAATVHGAGEADLAQLAALCRDPIAGAIRFSGTAQIADLDELRTALRRAFVQGGGRIMEGTGEVRIIGGRAAIPGVDADRVIVCAGVRSRGLMERLGHKVPMIAERGYHVRADAQNWPGDLPPVVFEERGMIVTRYRTAVQAASFVELSHPDAAPDPRKWERLERHVRELGMPISGPFRRWMGCRPTLPDYLPAIGRSTKAANLLYAFGHQHLGLTLAPITGSLVASMVAGEQPALPLAPFDIERFA</sequence>
<dbReference type="AlphaFoldDB" id="A0A7X4K8M0"/>
<dbReference type="PANTHER" id="PTHR13847">
    <property type="entry name" value="SARCOSINE DEHYDROGENASE-RELATED"/>
    <property type="match status" value="1"/>
</dbReference>
<dbReference type="RefSeq" id="WP_160986716.1">
    <property type="nucleotide sequence ID" value="NZ_WVTD01000013.1"/>
</dbReference>
<organism evidence="3 4">
    <name type="scientific">Novosphingobium silvae</name>
    <dbReference type="NCBI Taxonomy" id="2692619"/>
    <lineage>
        <taxon>Bacteria</taxon>
        <taxon>Pseudomonadati</taxon>
        <taxon>Pseudomonadota</taxon>
        <taxon>Alphaproteobacteria</taxon>
        <taxon>Sphingomonadales</taxon>
        <taxon>Sphingomonadaceae</taxon>
        <taxon>Novosphingobium</taxon>
    </lineage>
</organism>
<dbReference type="Pfam" id="PF01266">
    <property type="entry name" value="DAO"/>
    <property type="match status" value="1"/>
</dbReference>
<name>A0A7X4K8M0_9SPHN</name>
<reference evidence="3 4" key="1">
    <citation type="submission" date="2019-12" db="EMBL/GenBank/DDBJ databases">
        <authorList>
            <person name="Feng G."/>
            <person name="Zhu H."/>
        </authorList>
    </citation>
    <scope>NUCLEOTIDE SEQUENCE [LARGE SCALE GENOMIC DNA]</scope>
    <source>
        <strain evidence="3 4">FGD1</strain>
    </source>
</reference>
<dbReference type="EMBL" id="WVTD01000013">
    <property type="protein sequence ID" value="MYL99202.1"/>
    <property type="molecule type" value="Genomic_DNA"/>
</dbReference>
<keyword evidence="4" id="KW-1185">Reference proteome</keyword>